<proteinExistence type="predicted"/>
<feature type="region of interest" description="Disordered" evidence="1">
    <location>
        <begin position="207"/>
        <end position="249"/>
    </location>
</feature>
<keyword evidence="2" id="KW-0732">Signal</keyword>
<dbReference type="Proteomes" id="UP001054857">
    <property type="component" value="Unassembled WGS sequence"/>
</dbReference>
<feature type="non-terminal residue" evidence="4">
    <location>
        <position position="249"/>
    </location>
</feature>
<feature type="signal peptide" evidence="2">
    <location>
        <begin position="1"/>
        <end position="21"/>
    </location>
</feature>
<sequence length="249" mass="26114">MASKALLLALLGAVAVLGVTAEELSTSGRSLLATGFPYCACDNKAKHSPYRLTTAPSVSYMGQTWMCFTLYLNATGTSCSLPAGSRPACCDANLYKLEFDVDPACKGTSDLALLFKGYNTVVDGVTIQETVKTISIEVLDRTPAAAVLRISKGLEMPQAVLASFSSGLPVCFNRKPGFCTTTQLFMSPDSATYALFNTNKNCCPSGLAGPLNPPDQPKPNTYPSPPAAPLPPSPEPPSPSPMAGKRSPP</sequence>
<evidence type="ECO:0000256" key="2">
    <source>
        <dbReference type="SAM" id="SignalP"/>
    </source>
</evidence>
<feature type="chain" id="PRO_5042210820" description="Pherophorin domain-containing protein" evidence="2">
    <location>
        <begin position="22"/>
        <end position="249"/>
    </location>
</feature>
<name>A0AAD3DI33_9CHLO</name>
<dbReference type="EMBL" id="BMAR01000003">
    <property type="protein sequence ID" value="GFR42254.1"/>
    <property type="molecule type" value="Genomic_DNA"/>
</dbReference>
<organism evidence="4 5">
    <name type="scientific">Astrephomene gubernaculifera</name>
    <dbReference type="NCBI Taxonomy" id="47775"/>
    <lineage>
        <taxon>Eukaryota</taxon>
        <taxon>Viridiplantae</taxon>
        <taxon>Chlorophyta</taxon>
        <taxon>core chlorophytes</taxon>
        <taxon>Chlorophyceae</taxon>
        <taxon>CS clade</taxon>
        <taxon>Chlamydomonadales</taxon>
        <taxon>Astrephomenaceae</taxon>
        <taxon>Astrephomene</taxon>
    </lineage>
</organism>
<dbReference type="Pfam" id="PF12499">
    <property type="entry name" value="DUF3707"/>
    <property type="match status" value="1"/>
</dbReference>
<dbReference type="AlphaFoldDB" id="A0AAD3DI33"/>
<comment type="caution">
    <text evidence="4">The sequence shown here is derived from an EMBL/GenBank/DDBJ whole genome shotgun (WGS) entry which is preliminary data.</text>
</comment>
<reference evidence="4 5" key="1">
    <citation type="journal article" date="2021" name="Sci. Rep.">
        <title>Genome sequencing of the multicellular alga Astrephomene provides insights into convergent evolution of germ-soma differentiation.</title>
        <authorList>
            <person name="Yamashita S."/>
            <person name="Yamamoto K."/>
            <person name="Matsuzaki R."/>
            <person name="Suzuki S."/>
            <person name="Yamaguchi H."/>
            <person name="Hirooka S."/>
            <person name="Minakuchi Y."/>
            <person name="Miyagishima S."/>
            <person name="Kawachi M."/>
            <person name="Toyoda A."/>
            <person name="Nozaki H."/>
        </authorList>
    </citation>
    <scope>NUCLEOTIDE SEQUENCE [LARGE SCALE GENOMIC DNA]</scope>
    <source>
        <strain evidence="4 5">NIES-4017</strain>
    </source>
</reference>
<gene>
    <name evidence="4" type="ORF">Agub_g3149</name>
</gene>
<dbReference type="InterPro" id="IPR024616">
    <property type="entry name" value="Pherophorin"/>
</dbReference>
<keyword evidence="5" id="KW-1185">Reference proteome</keyword>
<evidence type="ECO:0000259" key="3">
    <source>
        <dbReference type="Pfam" id="PF12499"/>
    </source>
</evidence>
<feature type="compositionally biased region" description="Pro residues" evidence="1">
    <location>
        <begin position="211"/>
        <end position="240"/>
    </location>
</feature>
<accession>A0AAD3DI33</accession>
<evidence type="ECO:0000256" key="1">
    <source>
        <dbReference type="SAM" id="MobiDB-lite"/>
    </source>
</evidence>
<feature type="domain" description="Pherophorin" evidence="3">
    <location>
        <begin position="36"/>
        <end position="204"/>
    </location>
</feature>
<protein>
    <recommendedName>
        <fullName evidence="3">Pherophorin domain-containing protein</fullName>
    </recommendedName>
</protein>
<evidence type="ECO:0000313" key="5">
    <source>
        <dbReference type="Proteomes" id="UP001054857"/>
    </source>
</evidence>
<evidence type="ECO:0000313" key="4">
    <source>
        <dbReference type="EMBL" id="GFR42254.1"/>
    </source>
</evidence>